<feature type="domain" description="Piezo THU9 and anchor" evidence="4">
    <location>
        <begin position="113"/>
        <end position="157"/>
    </location>
</feature>
<dbReference type="PANTHER" id="PTHR47049">
    <property type="entry name" value="PIEZO-TYPE MECHANOSENSITIVE ION CHANNEL HOMOLOG"/>
    <property type="match status" value="1"/>
</dbReference>
<feature type="transmembrane region" description="Helical" evidence="2">
    <location>
        <begin position="185"/>
        <end position="205"/>
    </location>
</feature>
<feature type="transmembrane region" description="Helical" evidence="2">
    <location>
        <begin position="214"/>
        <end position="235"/>
    </location>
</feature>
<evidence type="ECO:0000256" key="2">
    <source>
        <dbReference type="SAM" id="Phobius"/>
    </source>
</evidence>
<feature type="domain" description="Piezo THU9 and anchor" evidence="4">
    <location>
        <begin position="170"/>
        <end position="378"/>
    </location>
</feature>
<evidence type="ECO:0008006" key="7">
    <source>
        <dbReference type="Google" id="ProtNLM"/>
    </source>
</evidence>
<dbReference type="Pfam" id="PF24874">
    <property type="entry name" value="Piezo_THU9_anchor"/>
    <property type="match status" value="2"/>
</dbReference>
<accession>A0AAD9PAP4</accession>
<dbReference type="AlphaFoldDB" id="A0AAD9PAP4"/>
<proteinExistence type="predicted"/>
<dbReference type="Pfam" id="PF12166">
    <property type="entry name" value="Piezo_cap"/>
    <property type="match status" value="1"/>
</dbReference>
<feature type="transmembrane region" description="Helical" evidence="2">
    <location>
        <begin position="356"/>
        <end position="380"/>
    </location>
</feature>
<dbReference type="PANTHER" id="PTHR47049:SF2">
    <property type="entry name" value="PIEZO-TYPE MECHANOSENSITIVE ION CHANNEL HOMOLOG"/>
    <property type="match status" value="1"/>
</dbReference>
<feature type="region of interest" description="Disordered" evidence="1">
    <location>
        <begin position="28"/>
        <end position="52"/>
    </location>
</feature>
<dbReference type="Proteomes" id="UP001209878">
    <property type="component" value="Unassembled WGS sequence"/>
</dbReference>
<evidence type="ECO:0000259" key="4">
    <source>
        <dbReference type="Pfam" id="PF24874"/>
    </source>
</evidence>
<evidence type="ECO:0000313" key="6">
    <source>
        <dbReference type="Proteomes" id="UP001209878"/>
    </source>
</evidence>
<gene>
    <name evidence="5" type="ORF">NP493_54g05013</name>
</gene>
<dbReference type="InterPro" id="IPR027272">
    <property type="entry name" value="Piezo"/>
</dbReference>
<evidence type="ECO:0000256" key="1">
    <source>
        <dbReference type="SAM" id="MobiDB-lite"/>
    </source>
</evidence>
<name>A0AAD9PAP4_RIDPI</name>
<feature type="domain" description="Piezo non-specific cation channel cap" evidence="3">
    <location>
        <begin position="416"/>
        <end position="711"/>
    </location>
</feature>
<evidence type="ECO:0000313" key="5">
    <source>
        <dbReference type="EMBL" id="KAK2191339.1"/>
    </source>
</evidence>
<dbReference type="GO" id="GO:0016020">
    <property type="term" value="C:membrane"/>
    <property type="evidence" value="ECO:0007669"/>
    <property type="project" value="InterPro"/>
</dbReference>
<feature type="transmembrane region" description="Helical" evidence="2">
    <location>
        <begin position="115"/>
        <end position="137"/>
    </location>
</feature>
<reference evidence="5" key="1">
    <citation type="journal article" date="2023" name="Mol. Biol. Evol.">
        <title>Third-Generation Sequencing Reveals the Adaptive Role of the Epigenome in Three Deep-Sea Polychaetes.</title>
        <authorList>
            <person name="Perez M."/>
            <person name="Aroh O."/>
            <person name="Sun Y."/>
            <person name="Lan Y."/>
            <person name="Juniper S.K."/>
            <person name="Young C.R."/>
            <person name="Angers B."/>
            <person name="Qian P.Y."/>
        </authorList>
    </citation>
    <scope>NUCLEOTIDE SEQUENCE</scope>
    <source>
        <strain evidence="5">R07B-5</strain>
    </source>
</reference>
<protein>
    <recommendedName>
        <fullName evidence="7">Piezo non-specific cation channel R-Ras-binding domain-containing protein</fullName>
    </recommendedName>
</protein>
<dbReference type="GO" id="GO:0008381">
    <property type="term" value="F:mechanosensitive monoatomic ion channel activity"/>
    <property type="evidence" value="ECO:0007669"/>
    <property type="project" value="InterPro"/>
</dbReference>
<keyword evidence="2" id="KW-1133">Transmembrane helix</keyword>
<feature type="transmembrane region" description="Helical" evidence="2">
    <location>
        <begin position="627"/>
        <end position="647"/>
    </location>
</feature>
<sequence>MFNIDIFPQRHGLWKDAQDTDKDLAKAKENIDSNTPAVTPEPQPDPGERSLEVTSELGQSSVIFEYSSAPEEEDHKKKTKKAKKDKAGVVAIFLKPMFDFYKQMTDTKYHMVTDVYALMFLCDVITFIIVVFGYSSFGPAEQTAGEESVTSVISDNKTTRYDFYRSLLGSSKSVTSVISDNKVPVPFLVMLLAQFILMIVDRALYLRKDIFGKFILQIILVAVVHIWMFFILPLITQRSFTDNTPAKLWYFVKCVYFGLSAYQIRSSYPYRILGNFLTKKYNYANLFLFKGFLAIPFLLELRCLMDWMWTDTTLSIGPWLQVEDIYANIFCLECWRTSEKTYPTPRGMKKKAVIKYGIGGLLLFILIFIIWFPLLLFSLASTVFQANPPIECELTIQFGSYEPVFHMTSPERYMKVISEYNFSKLKSTNKQNKAATAFLSAYSAEDVYTIEIDGESSALWDISPPSIQHLYNDFMNKSMDVNMYTSVIIKREPKKGMASNTISADFVFPLKAHDVESEVIRHALAGMINGSFTHSIYLGNVFPRFMHVPATGMISAVRSINYDNYSNVTLQLEQSTSDKEKTWWKLQEKIRPHPFDPIHEHNQPRFQNSLSVVTFNDRVAPDTLSFFTNYGIIGLYVSFILVIGSFVRMQTSGLTHNIMFDELPFVQRILHLCNDIYLVRESGDMALEEELVAKLIFLYRSPQTMIKWTRPPKEKDD</sequence>
<organism evidence="5 6">
    <name type="scientific">Ridgeia piscesae</name>
    <name type="common">Tubeworm</name>
    <dbReference type="NCBI Taxonomy" id="27915"/>
    <lineage>
        <taxon>Eukaryota</taxon>
        <taxon>Metazoa</taxon>
        <taxon>Spiralia</taxon>
        <taxon>Lophotrochozoa</taxon>
        <taxon>Annelida</taxon>
        <taxon>Polychaeta</taxon>
        <taxon>Sedentaria</taxon>
        <taxon>Canalipalpata</taxon>
        <taxon>Sabellida</taxon>
        <taxon>Siboglinidae</taxon>
        <taxon>Ridgeia</taxon>
    </lineage>
</organism>
<evidence type="ECO:0000259" key="3">
    <source>
        <dbReference type="Pfam" id="PF12166"/>
    </source>
</evidence>
<comment type="caution">
    <text evidence="5">The sequence shown here is derived from an EMBL/GenBank/DDBJ whole genome shotgun (WGS) entry which is preliminary data.</text>
</comment>
<dbReference type="InterPro" id="IPR031334">
    <property type="entry name" value="Piezo_cap_dom"/>
</dbReference>
<keyword evidence="6" id="KW-1185">Reference proteome</keyword>
<keyword evidence="2" id="KW-0472">Membrane</keyword>
<dbReference type="EMBL" id="JAODUO010000054">
    <property type="protein sequence ID" value="KAK2191339.1"/>
    <property type="molecule type" value="Genomic_DNA"/>
</dbReference>
<feature type="transmembrane region" description="Helical" evidence="2">
    <location>
        <begin position="281"/>
        <end position="299"/>
    </location>
</feature>
<dbReference type="InterPro" id="IPR056770">
    <property type="entry name" value="Piezo_THU9_anchor"/>
</dbReference>
<keyword evidence="2" id="KW-0812">Transmembrane</keyword>